<evidence type="ECO:0000313" key="2">
    <source>
        <dbReference type="Proteomes" id="UP000031408"/>
    </source>
</evidence>
<organism evidence="1 2">
    <name type="scientific">Flavihumibacter solisilvae</name>
    <dbReference type="NCBI Taxonomy" id="1349421"/>
    <lineage>
        <taxon>Bacteria</taxon>
        <taxon>Pseudomonadati</taxon>
        <taxon>Bacteroidota</taxon>
        <taxon>Chitinophagia</taxon>
        <taxon>Chitinophagales</taxon>
        <taxon>Chitinophagaceae</taxon>
        <taxon>Flavihumibacter</taxon>
    </lineage>
</organism>
<dbReference type="RefSeq" id="WP_039140131.1">
    <property type="nucleotide sequence ID" value="NZ_JSVC01000013.1"/>
</dbReference>
<comment type="caution">
    <text evidence="1">The sequence shown here is derived from an EMBL/GenBank/DDBJ whole genome shotgun (WGS) entry which is preliminary data.</text>
</comment>
<dbReference type="Proteomes" id="UP000031408">
    <property type="component" value="Unassembled WGS sequence"/>
</dbReference>
<keyword evidence="2" id="KW-1185">Reference proteome</keyword>
<dbReference type="STRING" id="1349421.OI18_12175"/>
<evidence type="ECO:0000313" key="1">
    <source>
        <dbReference type="EMBL" id="KIC94371.1"/>
    </source>
</evidence>
<name>A0A0C1L437_9BACT</name>
<reference evidence="1 2" key="1">
    <citation type="submission" date="2014-11" db="EMBL/GenBank/DDBJ databases">
        <title>Genome sequence of Flavihumibacter solisilvae 3-3.</title>
        <authorList>
            <person name="Zhou G."/>
            <person name="Li M."/>
            <person name="Wang G."/>
        </authorList>
    </citation>
    <scope>NUCLEOTIDE SEQUENCE [LARGE SCALE GENOMIC DNA]</scope>
    <source>
        <strain evidence="1 2">3-3</strain>
    </source>
</reference>
<dbReference type="AlphaFoldDB" id="A0A0C1L437"/>
<gene>
    <name evidence="1" type="ORF">OI18_12175</name>
</gene>
<dbReference type="EMBL" id="JSVC01000013">
    <property type="protein sequence ID" value="KIC94371.1"/>
    <property type="molecule type" value="Genomic_DNA"/>
</dbReference>
<sequence>MQHKNLPRILQYIKDAEVFNLSKLDHHLAFPKGTLSKAVSGGKSLSDNQISKLTWLFNALGINYQAHAPQH</sequence>
<proteinExistence type="predicted"/>
<accession>A0A0C1L437</accession>
<protein>
    <recommendedName>
        <fullName evidence="3">HTH cro/C1-type domain-containing protein</fullName>
    </recommendedName>
</protein>
<evidence type="ECO:0008006" key="3">
    <source>
        <dbReference type="Google" id="ProtNLM"/>
    </source>
</evidence>